<keyword evidence="2" id="KW-1185">Reference proteome</keyword>
<name>A0ABU0CNJ3_9BACI</name>
<dbReference type="EMBL" id="JAUSUQ010000001">
    <property type="protein sequence ID" value="MDQ0337722.1"/>
    <property type="molecule type" value="Genomic_DNA"/>
</dbReference>
<dbReference type="Proteomes" id="UP001232445">
    <property type="component" value="Unassembled WGS sequence"/>
</dbReference>
<proteinExistence type="predicted"/>
<comment type="caution">
    <text evidence="1">The sequence shown here is derived from an EMBL/GenBank/DDBJ whole genome shotgun (WGS) entry which is preliminary data.</text>
</comment>
<protein>
    <submittedName>
        <fullName evidence="1">Uncharacterized protein</fullName>
    </submittedName>
</protein>
<reference evidence="1 2" key="1">
    <citation type="submission" date="2023-07" db="EMBL/GenBank/DDBJ databases">
        <title>Genomic Encyclopedia of Type Strains, Phase IV (KMG-IV): sequencing the most valuable type-strain genomes for metagenomic binning, comparative biology and taxonomic classification.</title>
        <authorList>
            <person name="Goeker M."/>
        </authorList>
    </citation>
    <scope>NUCLEOTIDE SEQUENCE [LARGE SCALE GENOMIC DNA]</scope>
    <source>
        <strain evidence="1 2">DSM 17740</strain>
    </source>
</reference>
<accession>A0ABU0CNJ3</accession>
<evidence type="ECO:0000313" key="1">
    <source>
        <dbReference type="EMBL" id="MDQ0337722.1"/>
    </source>
</evidence>
<evidence type="ECO:0000313" key="2">
    <source>
        <dbReference type="Proteomes" id="UP001232445"/>
    </source>
</evidence>
<dbReference type="RefSeq" id="WP_307335037.1">
    <property type="nucleotide sequence ID" value="NZ_JAUSUQ010000001.1"/>
</dbReference>
<gene>
    <name evidence="1" type="ORF">J2S00_000492</name>
</gene>
<sequence>MIGKHYGLGPVGFPKQTPPCRQCGGFPLSPLQRCHQTLDWITT</sequence>
<organism evidence="1 2">
    <name type="scientific">Caldalkalibacillus uzonensis</name>
    <dbReference type="NCBI Taxonomy" id="353224"/>
    <lineage>
        <taxon>Bacteria</taxon>
        <taxon>Bacillati</taxon>
        <taxon>Bacillota</taxon>
        <taxon>Bacilli</taxon>
        <taxon>Bacillales</taxon>
        <taxon>Bacillaceae</taxon>
        <taxon>Caldalkalibacillus</taxon>
    </lineage>
</organism>